<dbReference type="PANTHER" id="PTHR30489:SF0">
    <property type="entry name" value="LIPOPROTEIN-RELEASING SYSTEM TRANSMEMBRANE PROTEIN LOLE"/>
    <property type="match status" value="1"/>
</dbReference>
<evidence type="ECO:0000256" key="3">
    <source>
        <dbReference type="ARBA" id="ARBA00022475"/>
    </source>
</evidence>
<dbReference type="RefSeq" id="WP_068772098.1">
    <property type="nucleotide sequence ID" value="NZ_CP109796.1"/>
</dbReference>
<keyword evidence="4 7" id="KW-0812">Transmembrane</keyword>
<dbReference type="GO" id="GO:0044874">
    <property type="term" value="P:lipoprotein localization to outer membrane"/>
    <property type="evidence" value="ECO:0007669"/>
    <property type="project" value="TreeGrafter"/>
</dbReference>
<evidence type="ECO:0000259" key="8">
    <source>
        <dbReference type="Pfam" id="PF02687"/>
    </source>
</evidence>
<dbReference type="InterPro" id="IPR025857">
    <property type="entry name" value="MacB_PCD"/>
</dbReference>
<evidence type="ECO:0000313" key="10">
    <source>
        <dbReference type="EMBL" id="OAM87888.1"/>
    </source>
</evidence>
<evidence type="ECO:0000259" key="9">
    <source>
        <dbReference type="Pfam" id="PF12704"/>
    </source>
</evidence>
<feature type="transmembrane region" description="Helical" evidence="7">
    <location>
        <begin position="21"/>
        <end position="47"/>
    </location>
</feature>
<reference evidence="10 11" key="1">
    <citation type="submission" date="2016-01" db="EMBL/GenBank/DDBJ databases">
        <title>High potential of lignocellulose degradation of a new Verrucomicrobia species.</title>
        <authorList>
            <person name="Wang Y."/>
            <person name="Shi Y."/>
            <person name="Qiu Z."/>
            <person name="Liu S."/>
            <person name="Yang H."/>
        </authorList>
    </citation>
    <scope>NUCLEOTIDE SEQUENCE [LARGE SCALE GENOMIC DNA]</scope>
    <source>
        <strain evidence="10 11">TSB47</strain>
    </source>
</reference>
<evidence type="ECO:0000256" key="2">
    <source>
        <dbReference type="ARBA" id="ARBA00005236"/>
    </source>
</evidence>
<evidence type="ECO:0000256" key="7">
    <source>
        <dbReference type="SAM" id="Phobius"/>
    </source>
</evidence>
<organism evidence="10 11">
    <name type="scientific">Termitidicoccus mucosus</name>
    <dbReference type="NCBI Taxonomy" id="1184151"/>
    <lineage>
        <taxon>Bacteria</taxon>
        <taxon>Pseudomonadati</taxon>
        <taxon>Verrucomicrobiota</taxon>
        <taxon>Opitutia</taxon>
        <taxon>Opitutales</taxon>
        <taxon>Opitutaceae</taxon>
        <taxon>Termitidicoccus</taxon>
    </lineage>
</organism>
<feature type="transmembrane region" description="Helical" evidence="7">
    <location>
        <begin position="380"/>
        <end position="400"/>
    </location>
</feature>
<feature type="transmembrane region" description="Helical" evidence="7">
    <location>
        <begin position="313"/>
        <end position="337"/>
    </location>
</feature>
<evidence type="ECO:0000313" key="11">
    <source>
        <dbReference type="Proteomes" id="UP000078486"/>
    </source>
</evidence>
<evidence type="ECO:0000256" key="5">
    <source>
        <dbReference type="ARBA" id="ARBA00022989"/>
    </source>
</evidence>
<feature type="domain" description="ABC3 transporter permease C-terminal" evidence="8">
    <location>
        <begin position="271"/>
        <end position="404"/>
    </location>
</feature>
<proteinExistence type="inferred from homology"/>
<dbReference type="InterPro" id="IPR003838">
    <property type="entry name" value="ABC3_permease_C"/>
</dbReference>
<dbReference type="GO" id="GO:0098797">
    <property type="term" value="C:plasma membrane protein complex"/>
    <property type="evidence" value="ECO:0007669"/>
    <property type="project" value="TreeGrafter"/>
</dbReference>
<dbReference type="Pfam" id="PF02687">
    <property type="entry name" value="FtsX"/>
    <property type="match status" value="1"/>
</dbReference>
<keyword evidence="3" id="KW-1003">Cell membrane</keyword>
<sequence>MPWYFYLALKQLFPTGRRVTFFTAVSIMGVAAGVWLLIAATGVMGGFGHKYGGMMRDTQGDIQVRSYELIRDVAATQAAIDATPGVLASTPFAEGLVMVQYENRPSFPAIQGIDVNQVGRVIPLANYLVIGSLDDLDDDTVILGAELARTLGVGVGGKLQVVTPLFLQKIGEDEILLPAELTVVGILQIGHQQLDKSVAIVTLRRMQDLYGLGRGVHGFSVKLAPGADLHQTVAAINDRLPPASRAHALTWMEANDGFLFSLRLEKVMVMLITSFIVLNAMFLVTALLLIAVVRKTREIGLLGALGALPRQTAACFCIQGFLVGVLGAVLGLALGFLTLGNIDGIFKFVGAVTGQSDTLIEMYQFIQIPAHITPGEVAGISAYAIVMATLAGLIAAWRAARLEPVEAMRSE</sequence>
<feature type="transmembrane region" description="Helical" evidence="7">
    <location>
        <begin position="267"/>
        <end position="292"/>
    </location>
</feature>
<dbReference type="EMBL" id="LRRQ01000154">
    <property type="protein sequence ID" value="OAM87888.1"/>
    <property type="molecule type" value="Genomic_DNA"/>
</dbReference>
<dbReference type="STRING" id="1184151.AW736_20070"/>
<name>A0A178IDS6_9BACT</name>
<dbReference type="AlphaFoldDB" id="A0A178IDS6"/>
<protein>
    <submittedName>
        <fullName evidence="10">ABC transporter permease</fullName>
    </submittedName>
</protein>
<comment type="similarity">
    <text evidence="2">Belongs to the ABC-4 integral membrane protein family. LolC/E subfamily.</text>
</comment>
<dbReference type="Proteomes" id="UP000078486">
    <property type="component" value="Unassembled WGS sequence"/>
</dbReference>
<evidence type="ECO:0000256" key="1">
    <source>
        <dbReference type="ARBA" id="ARBA00004651"/>
    </source>
</evidence>
<dbReference type="PANTHER" id="PTHR30489">
    <property type="entry name" value="LIPOPROTEIN-RELEASING SYSTEM TRANSMEMBRANE PROTEIN LOLE"/>
    <property type="match status" value="1"/>
</dbReference>
<keyword evidence="6 7" id="KW-0472">Membrane</keyword>
<accession>A0A178IDS6</accession>
<dbReference type="OrthoDB" id="9808461at2"/>
<keyword evidence="11" id="KW-1185">Reference proteome</keyword>
<dbReference type="InterPro" id="IPR051447">
    <property type="entry name" value="Lipoprotein-release_system"/>
</dbReference>
<evidence type="ECO:0000256" key="4">
    <source>
        <dbReference type="ARBA" id="ARBA00022692"/>
    </source>
</evidence>
<comment type="subcellular location">
    <subcellularLocation>
        <location evidence="1">Cell membrane</location>
        <topology evidence="1">Multi-pass membrane protein</topology>
    </subcellularLocation>
</comment>
<gene>
    <name evidence="10" type="ORF">AW736_20070</name>
</gene>
<feature type="domain" description="MacB-like periplasmic core" evidence="9">
    <location>
        <begin position="23"/>
        <end position="238"/>
    </location>
</feature>
<dbReference type="Pfam" id="PF12704">
    <property type="entry name" value="MacB_PCD"/>
    <property type="match status" value="1"/>
</dbReference>
<comment type="caution">
    <text evidence="10">The sequence shown here is derived from an EMBL/GenBank/DDBJ whole genome shotgun (WGS) entry which is preliminary data.</text>
</comment>
<evidence type="ECO:0000256" key="6">
    <source>
        <dbReference type="ARBA" id="ARBA00023136"/>
    </source>
</evidence>
<keyword evidence="5 7" id="KW-1133">Transmembrane helix</keyword>